<keyword evidence="3" id="KW-1185">Reference proteome</keyword>
<accession>A0ABQ4EAG4</accession>
<sequence length="61" mass="6996">MSLEELTHEEPFYAAIRLLAETAWRRGMTVETLLTLTDLLDPLNNPDTDDPVRRTERPSSP</sequence>
<dbReference type="Proteomes" id="UP000646749">
    <property type="component" value="Unassembled WGS sequence"/>
</dbReference>
<protein>
    <recommendedName>
        <fullName evidence="4">ANTAR domain-containing protein</fullName>
    </recommendedName>
</protein>
<dbReference type="RefSeq" id="WP_203870061.1">
    <property type="nucleotide sequence ID" value="NZ_BONW01000039.1"/>
</dbReference>
<organism evidence="2 3">
    <name type="scientific">Plantactinospora endophytica</name>
    <dbReference type="NCBI Taxonomy" id="673535"/>
    <lineage>
        <taxon>Bacteria</taxon>
        <taxon>Bacillati</taxon>
        <taxon>Actinomycetota</taxon>
        <taxon>Actinomycetes</taxon>
        <taxon>Micromonosporales</taxon>
        <taxon>Micromonosporaceae</taxon>
        <taxon>Plantactinospora</taxon>
    </lineage>
</organism>
<comment type="caution">
    <text evidence="2">The sequence shown here is derived from an EMBL/GenBank/DDBJ whole genome shotgun (WGS) entry which is preliminary data.</text>
</comment>
<feature type="region of interest" description="Disordered" evidence="1">
    <location>
        <begin position="40"/>
        <end position="61"/>
    </location>
</feature>
<proteinExistence type="predicted"/>
<evidence type="ECO:0000313" key="2">
    <source>
        <dbReference type="EMBL" id="GIG91721.1"/>
    </source>
</evidence>
<feature type="compositionally biased region" description="Basic and acidic residues" evidence="1">
    <location>
        <begin position="50"/>
        <end position="61"/>
    </location>
</feature>
<gene>
    <name evidence="2" type="ORF">Pen02_66570</name>
</gene>
<evidence type="ECO:0008006" key="4">
    <source>
        <dbReference type="Google" id="ProtNLM"/>
    </source>
</evidence>
<reference evidence="2 3" key="1">
    <citation type="submission" date="2021-01" db="EMBL/GenBank/DDBJ databases">
        <title>Whole genome shotgun sequence of Plantactinospora endophytica NBRC 110450.</title>
        <authorList>
            <person name="Komaki H."/>
            <person name="Tamura T."/>
        </authorList>
    </citation>
    <scope>NUCLEOTIDE SEQUENCE [LARGE SCALE GENOMIC DNA]</scope>
    <source>
        <strain evidence="2 3">NBRC 110450</strain>
    </source>
</reference>
<name>A0ABQ4EAG4_9ACTN</name>
<dbReference type="EMBL" id="BONW01000039">
    <property type="protein sequence ID" value="GIG91721.1"/>
    <property type="molecule type" value="Genomic_DNA"/>
</dbReference>
<evidence type="ECO:0000256" key="1">
    <source>
        <dbReference type="SAM" id="MobiDB-lite"/>
    </source>
</evidence>
<evidence type="ECO:0000313" key="3">
    <source>
        <dbReference type="Proteomes" id="UP000646749"/>
    </source>
</evidence>